<accession>A0A7W5JZJ9</accession>
<gene>
    <name evidence="1" type="ORF">BDK63_000050</name>
</gene>
<organism evidence="1 2">
    <name type="scientific">Halomonas campaniensis</name>
    <dbReference type="NCBI Taxonomy" id="213554"/>
    <lineage>
        <taxon>Bacteria</taxon>
        <taxon>Pseudomonadati</taxon>
        <taxon>Pseudomonadota</taxon>
        <taxon>Gammaproteobacteria</taxon>
        <taxon>Oceanospirillales</taxon>
        <taxon>Halomonadaceae</taxon>
        <taxon>Halomonas</taxon>
    </lineage>
</organism>
<dbReference type="AlphaFoldDB" id="A0A7W5JZJ9"/>
<reference evidence="1 2" key="1">
    <citation type="submission" date="2020-08" db="EMBL/GenBank/DDBJ databases">
        <title>Genomic Encyclopedia of Archaeal and Bacterial Type Strains, Phase II (KMG-II): from individual species to whole genera.</title>
        <authorList>
            <person name="Goeker M."/>
        </authorList>
    </citation>
    <scope>NUCLEOTIDE SEQUENCE [LARGE SCALE GENOMIC DNA]</scope>
    <source>
        <strain evidence="1 2">5AG</strain>
    </source>
</reference>
<dbReference type="EMBL" id="JACHZF010000001">
    <property type="protein sequence ID" value="MBB3329214.1"/>
    <property type="molecule type" value="Genomic_DNA"/>
</dbReference>
<dbReference type="Proteomes" id="UP000553442">
    <property type="component" value="Unassembled WGS sequence"/>
</dbReference>
<sequence>MYIKRDDDGRIELVSRDATPDCREFLAADSPELLAFLMEGETGKGQAHFQASDLAFVRVLEDVIEVLMDKGVISFTDLPEPAQQKVMERQSLRRRLNGLRLVSGEDEEGGVI</sequence>
<protein>
    <recommendedName>
        <fullName evidence="3">Tryptophan synthase subunit beta like protein</fullName>
    </recommendedName>
</protein>
<comment type="caution">
    <text evidence="1">The sequence shown here is derived from an EMBL/GenBank/DDBJ whole genome shotgun (WGS) entry which is preliminary data.</text>
</comment>
<evidence type="ECO:0008006" key="3">
    <source>
        <dbReference type="Google" id="ProtNLM"/>
    </source>
</evidence>
<dbReference type="RefSeq" id="WP_183329306.1">
    <property type="nucleotide sequence ID" value="NZ_JACHZF010000001.1"/>
</dbReference>
<evidence type="ECO:0000313" key="1">
    <source>
        <dbReference type="EMBL" id="MBB3329214.1"/>
    </source>
</evidence>
<name>A0A7W5JZJ9_9GAMM</name>
<evidence type="ECO:0000313" key="2">
    <source>
        <dbReference type="Proteomes" id="UP000553442"/>
    </source>
</evidence>
<proteinExistence type="predicted"/>
<keyword evidence="2" id="KW-1185">Reference proteome</keyword>